<dbReference type="RefSeq" id="WP_209839223.1">
    <property type="nucleotide sequence ID" value="NZ_JAGGJP010000004.1"/>
</dbReference>
<proteinExistence type="predicted"/>
<feature type="signal peptide" evidence="1">
    <location>
        <begin position="1"/>
        <end position="19"/>
    </location>
</feature>
<comment type="caution">
    <text evidence="2">The sequence shown here is derived from an EMBL/GenBank/DDBJ whole genome shotgun (WGS) entry which is preliminary data.</text>
</comment>
<evidence type="ECO:0000313" key="2">
    <source>
        <dbReference type="EMBL" id="MFC5566245.1"/>
    </source>
</evidence>
<feature type="chain" id="PRO_5047382440" evidence="1">
    <location>
        <begin position="20"/>
        <end position="50"/>
    </location>
</feature>
<name>A0ABW0SBJ1_9RHOB</name>
<keyword evidence="3" id="KW-1185">Reference proteome</keyword>
<dbReference type="GO" id="GO:0016829">
    <property type="term" value="F:lyase activity"/>
    <property type="evidence" value="ECO:0007669"/>
    <property type="project" value="UniProtKB-KW"/>
</dbReference>
<evidence type="ECO:0000256" key="1">
    <source>
        <dbReference type="SAM" id="SignalP"/>
    </source>
</evidence>
<keyword evidence="1" id="KW-0732">Signal</keyword>
<evidence type="ECO:0000313" key="3">
    <source>
        <dbReference type="Proteomes" id="UP001596056"/>
    </source>
</evidence>
<accession>A0ABW0SBJ1</accession>
<dbReference type="Proteomes" id="UP001596056">
    <property type="component" value="Unassembled WGS sequence"/>
</dbReference>
<reference evidence="3" key="1">
    <citation type="journal article" date="2019" name="Int. J. Syst. Evol. Microbiol.">
        <title>The Global Catalogue of Microorganisms (GCM) 10K type strain sequencing project: providing services to taxonomists for standard genome sequencing and annotation.</title>
        <authorList>
            <consortium name="The Broad Institute Genomics Platform"/>
            <consortium name="The Broad Institute Genome Sequencing Center for Infectious Disease"/>
            <person name="Wu L."/>
            <person name="Ma J."/>
        </authorList>
    </citation>
    <scope>NUCLEOTIDE SEQUENCE [LARGE SCALE GENOMIC DNA]</scope>
    <source>
        <strain evidence="3">KACC 11588</strain>
    </source>
</reference>
<sequence length="50" mass="5175">MTRLLLAAALLVLPLSARAACSGHSDQQAMTCAQGTTWDRESATCVPVTG</sequence>
<organism evidence="2 3">
    <name type="scientific">Rubellimicrobium aerolatum</name>
    <dbReference type="NCBI Taxonomy" id="490979"/>
    <lineage>
        <taxon>Bacteria</taxon>
        <taxon>Pseudomonadati</taxon>
        <taxon>Pseudomonadota</taxon>
        <taxon>Alphaproteobacteria</taxon>
        <taxon>Rhodobacterales</taxon>
        <taxon>Roseobacteraceae</taxon>
        <taxon>Rubellimicrobium</taxon>
    </lineage>
</organism>
<gene>
    <name evidence="2" type="ORF">ACFPOC_07400</name>
</gene>
<dbReference type="EMBL" id="JBHSNA010000004">
    <property type="protein sequence ID" value="MFC5566245.1"/>
    <property type="molecule type" value="Genomic_DNA"/>
</dbReference>
<protein>
    <submittedName>
        <fullName evidence="2">Adenylosuccinate lyase</fullName>
    </submittedName>
</protein>
<keyword evidence="2" id="KW-0456">Lyase</keyword>